<gene>
    <name evidence="5" type="ORF">CRI94_05120</name>
</gene>
<evidence type="ECO:0000313" key="6">
    <source>
        <dbReference type="Proteomes" id="UP000220102"/>
    </source>
</evidence>
<keyword evidence="3" id="KW-0326">Glycosidase</keyword>
<dbReference type="InterPro" id="IPR017853">
    <property type="entry name" value="GH"/>
</dbReference>
<proteinExistence type="inferred from homology"/>
<dbReference type="PANTHER" id="PTHR10357">
    <property type="entry name" value="ALPHA-AMYLASE FAMILY MEMBER"/>
    <property type="match status" value="1"/>
</dbReference>
<dbReference type="Gene3D" id="3.90.400.10">
    <property type="entry name" value="Oligo-1,6-glucosidase, Domain 2"/>
    <property type="match status" value="1"/>
</dbReference>
<dbReference type="RefSeq" id="WP_098074593.1">
    <property type="nucleotide sequence ID" value="NZ_PDEQ01000002.1"/>
</dbReference>
<comment type="similarity">
    <text evidence="1">Belongs to the glycosyl hydrolase 13 family.</text>
</comment>
<evidence type="ECO:0000313" key="5">
    <source>
        <dbReference type="EMBL" id="PEN14413.1"/>
    </source>
</evidence>
<dbReference type="SMART" id="SM00642">
    <property type="entry name" value="Aamy"/>
    <property type="match status" value="1"/>
</dbReference>
<dbReference type="GO" id="GO:0004556">
    <property type="term" value="F:alpha-amylase activity"/>
    <property type="evidence" value="ECO:0007669"/>
    <property type="project" value="TreeGrafter"/>
</dbReference>
<dbReference type="InterPro" id="IPR006047">
    <property type="entry name" value="GH13_cat_dom"/>
</dbReference>
<evidence type="ECO:0000256" key="1">
    <source>
        <dbReference type="ARBA" id="ARBA00008061"/>
    </source>
</evidence>
<dbReference type="EMBL" id="PDEQ01000002">
    <property type="protein sequence ID" value="PEN14413.1"/>
    <property type="molecule type" value="Genomic_DNA"/>
</dbReference>
<keyword evidence="6" id="KW-1185">Reference proteome</keyword>
<feature type="domain" description="Glycosyl hydrolase family 13 catalytic" evidence="4">
    <location>
        <begin position="12"/>
        <end position="391"/>
    </location>
</feature>
<dbReference type="OrthoDB" id="9806009at2"/>
<organism evidence="5 6">
    <name type="scientific">Longibacter salinarum</name>
    <dbReference type="NCBI Taxonomy" id="1850348"/>
    <lineage>
        <taxon>Bacteria</taxon>
        <taxon>Pseudomonadati</taxon>
        <taxon>Rhodothermota</taxon>
        <taxon>Rhodothermia</taxon>
        <taxon>Rhodothermales</taxon>
        <taxon>Salisaetaceae</taxon>
        <taxon>Longibacter</taxon>
    </lineage>
</organism>
<dbReference type="InterPro" id="IPR045857">
    <property type="entry name" value="O16G_dom_2"/>
</dbReference>
<dbReference type="Gene3D" id="2.60.40.1180">
    <property type="entry name" value="Golgi alpha-mannosidase II"/>
    <property type="match status" value="1"/>
</dbReference>
<dbReference type="FunFam" id="3.90.400.10:FF:000002">
    <property type="entry name" value="Sucrose isomerase"/>
    <property type="match status" value="1"/>
</dbReference>
<protein>
    <submittedName>
        <fullName evidence="5">Alpha-amylase</fullName>
    </submittedName>
</protein>
<dbReference type="Proteomes" id="UP000220102">
    <property type="component" value="Unassembled WGS sequence"/>
</dbReference>
<dbReference type="SUPFAM" id="SSF51011">
    <property type="entry name" value="Glycosyl hydrolase domain"/>
    <property type="match status" value="1"/>
</dbReference>
<dbReference type="GO" id="GO:0009313">
    <property type="term" value="P:oligosaccharide catabolic process"/>
    <property type="evidence" value="ECO:0007669"/>
    <property type="project" value="TreeGrafter"/>
</dbReference>
<dbReference type="Gene3D" id="3.20.20.80">
    <property type="entry name" value="Glycosidases"/>
    <property type="match status" value="1"/>
</dbReference>
<evidence type="ECO:0000259" key="4">
    <source>
        <dbReference type="SMART" id="SM00642"/>
    </source>
</evidence>
<accession>A0A2A8D0T1</accession>
<comment type="caution">
    <text evidence="5">The sequence shown here is derived from an EMBL/GenBank/DDBJ whole genome shotgun (WGS) entry which is preliminary data.</text>
</comment>
<evidence type="ECO:0000256" key="2">
    <source>
        <dbReference type="ARBA" id="ARBA00022801"/>
    </source>
</evidence>
<dbReference type="AlphaFoldDB" id="A0A2A8D0T1"/>
<keyword evidence="2" id="KW-0378">Hydrolase</keyword>
<dbReference type="Pfam" id="PF00128">
    <property type="entry name" value="Alpha-amylase"/>
    <property type="match status" value="1"/>
</dbReference>
<dbReference type="PANTHER" id="PTHR10357:SF179">
    <property type="entry name" value="NEUTRAL AND BASIC AMINO ACID TRANSPORT PROTEIN RBAT"/>
    <property type="match status" value="1"/>
</dbReference>
<dbReference type="CDD" id="cd11331">
    <property type="entry name" value="AmyAc_OligoGlu_like"/>
    <property type="match status" value="1"/>
</dbReference>
<sequence length="536" mass="60833">MSDWWRHGIVYQVYPRSFQDTNGDGVGDLPGITDRLPYLAQLGVDAVWISPIYLSPMADFGYDVADYTDVHELFGTLDDADRLIETAHDLGLKVILDYVVNHSSDQHPWFQESRSSRDNPKRDWYFWKDPGPDGGPPTNWVSRFGGGSAWEFDEPTGQYYLHTYLAEQPDLNWGNEDLRNAMLDVLRFWMDRGVDGFRVDVAYRAKVAPQWRDNPPNPEWKPGMDPYEKLQETYTKNLPDAHVVGRMLRDVVDEYDDRVLIGEVTLPVDRLTAFYGEDANEYHLPFNFNLIHSEWTAEAVQQHVDAYERHVPESGWPNYVLGNHDQHRLAARVGPGQARVGYMLLLTLRGTPTLYYGDELGMLDGRIPPGMIQDPWELKTPDIGLGRDPARTPMQWSPALHAGFCPPDAEPWLPVGPKEDVVNVEVQRDQPASMLSLTKRLIRLRRKHPALHAGSYRSFDAPDGVFAYARSASTDDADRFVVVLNFTGETRTWSLAEGVHGKIKVSTRYGRQDEAVSGIVPLRPDEGVLICVDRSA</sequence>
<evidence type="ECO:0000256" key="3">
    <source>
        <dbReference type="ARBA" id="ARBA00023295"/>
    </source>
</evidence>
<name>A0A2A8D0T1_9BACT</name>
<dbReference type="SUPFAM" id="SSF51445">
    <property type="entry name" value="(Trans)glycosidases"/>
    <property type="match status" value="1"/>
</dbReference>
<reference evidence="5 6" key="1">
    <citation type="submission" date="2017-10" db="EMBL/GenBank/DDBJ databases">
        <title>Draft genome of Longibacter Salinarum.</title>
        <authorList>
            <person name="Goh K.M."/>
            <person name="Shamsir M.S."/>
            <person name="Lim S.W."/>
        </authorList>
    </citation>
    <scope>NUCLEOTIDE SEQUENCE [LARGE SCALE GENOMIC DNA]</scope>
    <source>
        <strain evidence="5 6">KCTC 52045</strain>
    </source>
</reference>
<dbReference type="InterPro" id="IPR013780">
    <property type="entry name" value="Glyco_hydro_b"/>
</dbReference>